<dbReference type="GO" id="GO:0003723">
    <property type="term" value="F:RNA binding"/>
    <property type="evidence" value="ECO:0007669"/>
    <property type="project" value="UniProtKB-UniRule"/>
</dbReference>
<keyword evidence="4 5" id="KW-0694">RNA-binding</keyword>
<dbReference type="PROSITE" id="PS50235">
    <property type="entry name" value="USP_3"/>
    <property type="match status" value="1"/>
</dbReference>
<feature type="compositionally biased region" description="Basic and acidic residues" evidence="6">
    <location>
        <begin position="1430"/>
        <end position="1445"/>
    </location>
</feature>
<keyword evidence="11" id="KW-1185">Reference proteome</keyword>
<feature type="compositionally biased region" description="Basic and acidic residues" evidence="6">
    <location>
        <begin position="1627"/>
        <end position="1639"/>
    </location>
</feature>
<dbReference type="Proteomes" id="UP001142055">
    <property type="component" value="Chromosome 3"/>
</dbReference>
<dbReference type="GO" id="GO:0004843">
    <property type="term" value="F:cysteine-type deubiquitinase activity"/>
    <property type="evidence" value="ECO:0007669"/>
    <property type="project" value="InterPro"/>
</dbReference>
<feature type="compositionally biased region" description="Low complexity" evidence="6">
    <location>
        <begin position="544"/>
        <end position="558"/>
    </location>
</feature>
<dbReference type="InterPro" id="IPR038765">
    <property type="entry name" value="Papain-like_cys_pep_sf"/>
</dbReference>
<feature type="region of interest" description="Disordered" evidence="6">
    <location>
        <begin position="871"/>
        <end position="896"/>
    </location>
</feature>
<dbReference type="SMART" id="SM00360">
    <property type="entry name" value="RRM"/>
    <property type="match status" value="1"/>
</dbReference>
<evidence type="ECO:0000256" key="3">
    <source>
        <dbReference type="ARBA" id="ARBA00022801"/>
    </source>
</evidence>
<dbReference type="GO" id="GO:0010494">
    <property type="term" value="C:cytoplasmic stress granule"/>
    <property type="evidence" value="ECO:0007669"/>
    <property type="project" value="UniProtKB-SubCell"/>
</dbReference>
<proteinExistence type="predicted"/>
<feature type="compositionally biased region" description="Gly residues" evidence="6">
    <location>
        <begin position="1781"/>
        <end position="1792"/>
    </location>
</feature>
<feature type="compositionally biased region" description="Polar residues" evidence="6">
    <location>
        <begin position="1464"/>
        <end position="1484"/>
    </location>
</feature>
<dbReference type="GO" id="GO:0016579">
    <property type="term" value="P:protein deubiquitination"/>
    <property type="evidence" value="ECO:0007669"/>
    <property type="project" value="InterPro"/>
</dbReference>
<dbReference type="InterPro" id="IPR018222">
    <property type="entry name" value="Nuclear_transport_factor_2_euk"/>
</dbReference>
<evidence type="ECO:0000259" key="9">
    <source>
        <dbReference type="PROSITE" id="PS50235"/>
    </source>
</evidence>
<dbReference type="InterPro" id="IPR002075">
    <property type="entry name" value="NTF2_dom"/>
</dbReference>
<evidence type="ECO:0000256" key="2">
    <source>
        <dbReference type="ARBA" id="ARBA00022786"/>
    </source>
</evidence>
<organism evidence="10 11">
    <name type="scientific">Blomia tropicalis</name>
    <name type="common">Mite</name>
    <dbReference type="NCBI Taxonomy" id="40697"/>
    <lineage>
        <taxon>Eukaryota</taxon>
        <taxon>Metazoa</taxon>
        <taxon>Ecdysozoa</taxon>
        <taxon>Arthropoda</taxon>
        <taxon>Chelicerata</taxon>
        <taxon>Arachnida</taxon>
        <taxon>Acari</taxon>
        <taxon>Acariformes</taxon>
        <taxon>Sarcoptiformes</taxon>
        <taxon>Astigmata</taxon>
        <taxon>Glycyphagoidea</taxon>
        <taxon>Echimyopodidae</taxon>
        <taxon>Blomia</taxon>
    </lineage>
</organism>
<dbReference type="PROSITE" id="PS50102">
    <property type="entry name" value="RRM"/>
    <property type="match status" value="1"/>
</dbReference>
<feature type="region of interest" description="Disordered" evidence="6">
    <location>
        <begin position="971"/>
        <end position="996"/>
    </location>
</feature>
<dbReference type="InterPro" id="IPR032710">
    <property type="entry name" value="NTF2-like_dom_sf"/>
</dbReference>
<comment type="caution">
    <text evidence="10">The sequence shown here is derived from an EMBL/GenBank/DDBJ whole genome shotgun (WGS) entry which is preliminary data.</text>
</comment>
<dbReference type="CDD" id="cd02257">
    <property type="entry name" value="Peptidase_C19"/>
    <property type="match status" value="1"/>
</dbReference>
<gene>
    <name evidence="10" type="ORF">RDWZM_007480</name>
</gene>
<dbReference type="InterPro" id="IPR052398">
    <property type="entry name" value="Ubiquitin_hydrolase_53/54"/>
</dbReference>
<comment type="subcellular location">
    <subcellularLocation>
        <location evidence="1">Cytoplasm</location>
        <location evidence="1">Stress granule</location>
    </subcellularLocation>
</comment>
<dbReference type="SUPFAM" id="SSF54928">
    <property type="entry name" value="RNA-binding domain, RBD"/>
    <property type="match status" value="1"/>
</dbReference>
<feature type="compositionally biased region" description="Polar residues" evidence="6">
    <location>
        <begin position="403"/>
        <end position="413"/>
    </location>
</feature>
<feature type="compositionally biased region" description="Basic and acidic residues" evidence="6">
    <location>
        <begin position="682"/>
        <end position="694"/>
    </location>
</feature>
<dbReference type="InterPro" id="IPR001394">
    <property type="entry name" value="Peptidase_C19_UCH"/>
</dbReference>
<feature type="region of interest" description="Disordered" evidence="6">
    <location>
        <begin position="1420"/>
        <end position="1496"/>
    </location>
</feature>
<evidence type="ECO:0000259" key="7">
    <source>
        <dbReference type="PROSITE" id="PS50102"/>
    </source>
</evidence>
<dbReference type="PANTHER" id="PTHR22975:SF9">
    <property type="entry name" value="ECHINUS SPLICE FORM 3"/>
    <property type="match status" value="1"/>
</dbReference>
<name>A0A9Q0RI17_BLOTA</name>
<evidence type="ECO:0000256" key="5">
    <source>
        <dbReference type="PROSITE-ProRule" id="PRU00176"/>
    </source>
</evidence>
<feature type="compositionally biased region" description="Basic and acidic residues" evidence="6">
    <location>
        <begin position="981"/>
        <end position="992"/>
    </location>
</feature>
<feature type="compositionally biased region" description="Basic and acidic residues" evidence="6">
    <location>
        <begin position="1736"/>
        <end position="1751"/>
    </location>
</feature>
<evidence type="ECO:0000259" key="8">
    <source>
        <dbReference type="PROSITE" id="PS50177"/>
    </source>
</evidence>
<feature type="domain" description="USP" evidence="9">
    <location>
        <begin position="49"/>
        <end position="370"/>
    </location>
</feature>
<dbReference type="PANTHER" id="PTHR22975">
    <property type="entry name" value="UBIQUITIN SPECIFIC PROTEINASE"/>
    <property type="match status" value="1"/>
</dbReference>
<keyword evidence="3" id="KW-0378">Hydrolase</keyword>
<dbReference type="CDD" id="cd00780">
    <property type="entry name" value="NTF2"/>
    <property type="match status" value="1"/>
</dbReference>
<dbReference type="InterPro" id="IPR035979">
    <property type="entry name" value="RBD_domain_sf"/>
</dbReference>
<dbReference type="Gene3D" id="3.10.450.50">
    <property type="match status" value="1"/>
</dbReference>
<feature type="region of interest" description="Disordered" evidence="6">
    <location>
        <begin position="1734"/>
        <end position="1837"/>
    </location>
</feature>
<dbReference type="Gene3D" id="3.90.70.10">
    <property type="entry name" value="Cysteine proteinases"/>
    <property type="match status" value="1"/>
</dbReference>
<feature type="region of interest" description="Disordered" evidence="6">
    <location>
        <begin position="535"/>
        <end position="569"/>
    </location>
</feature>
<dbReference type="OMA" id="GWQSCRE"/>
<dbReference type="InterPro" id="IPR000504">
    <property type="entry name" value="RRM_dom"/>
</dbReference>
<feature type="compositionally biased region" description="Low complexity" evidence="6">
    <location>
        <begin position="1752"/>
        <end position="1764"/>
    </location>
</feature>
<feature type="compositionally biased region" description="Low complexity" evidence="6">
    <location>
        <begin position="1800"/>
        <end position="1837"/>
    </location>
</feature>
<dbReference type="SUPFAM" id="SSF54427">
    <property type="entry name" value="NTF2-like"/>
    <property type="match status" value="1"/>
</dbReference>
<feature type="compositionally biased region" description="Acidic residues" evidence="6">
    <location>
        <begin position="1485"/>
        <end position="1496"/>
    </location>
</feature>
<dbReference type="InterPro" id="IPR012677">
    <property type="entry name" value="Nucleotide-bd_a/b_plait_sf"/>
</dbReference>
<evidence type="ECO:0000256" key="1">
    <source>
        <dbReference type="ARBA" id="ARBA00004210"/>
    </source>
</evidence>
<sequence>MSSQLVANCTFESYGRSSHPELDHLATTMPSNTIDSSRSQSRMSISHAKGLLNMPGQNNCFLNSAVQVLWHLDVFRRSFREVLGHACMGESCIFCALKELFNQFQSSKETALPPDSLRLALAEAFSDQRRFQLGYMDDAAECFENILLRIHYHLTNQEVNDSSTQCAPHCISHQKFAMNLFEQIVCHSCGATSDPIVFSQMVQYASTTALCSQEKLFKSDHLSFGSLIKLATSMGDIRNCPKMCGTRISIKKTLVNRPDVVSVGLVWDTEHPTIALIRNVFQLIETVIRLNEVFDLETNVPTHKNAQLNLVGLVTYYGKHYSTYLYHTQHSEWIYFDDATVRVIGPSWQQVVDKCVKGHFQPLLLLYANPDASVVDTKYMLKEVVPMTAIKRPNEVPIPPKTQPITVQPNSYLETPDSPSATSTTSYFSDSTDGYISRKTVENILKIQQNKKKDHNELLVNFNRKNNRNSSSSLDSFDSAIRLNPHLVRPIQEKDLICSLQRRDSGNSSGDRSSSVSSVDTPLYNFRRPLKNSNLISGKHSDQGYDSFSVSSSDSYPSNATSPSKLSTHKLKQIPEDVVQSLETINHIPMTDCDQLCSEVDILLLKSHEKEREGDLRAAAALSDSAASKARIAMDAPYSNHQTLISAKIKHSMCVLRSTSLHKRVKELEIEEKRLLKASLEFHHSRQSSRDSNHGRHSRQGSKDGKDAKFIKETTTDLIVSQPPSNLEIYATLPKKTKKKNQFKCSNGNLTNVETNSTNETSNRFSQNSILAQLQAETRINMHVKELKSKETIREPECSDYYSEWEGMKKKSMPNLKNSPKNSGWQSCRENDSEYYGEIGPSQNTVVRKQCKVKRKLLLGNLLKSKNRSMPDLREDSLNESKCNSGTTISPDDNVGRNAVANVSAKGFHQSHRSLFTGQGLNGKPSLVKVKPPLIDEITSSTCKQVSRSTNVSDDCIYANIDYNVKRMNKPKEQIQTTKPIEPESKPMESKPKSSNPFLAELTQKRREILKQYDTCETRNETDSSTVKPSSMKPSSREIATFISRTVALQSVKKNPLELKMEQMSINQPKCHSSPSQSSCSSPSNSIHMPIPIHATATTSRVTSNTIRPIRPPDYATTLRRIEMNNSDSRTGHFSVPSSSSLYGKVFRNQPQTEVHHTYSLDRTKLSSQSRISATKQLSTDHHQNTTTMNNKPTLSGQLSFNYGTNSKRRVLPKKCVKFSDHIELVACADDYPEEPLPNPLLEKVLSNKNVSLENIGKEIMVSEMESINNTNKSLSNSSYQMANSNPQIQQHSPQSVGVEFVRQYYTMLNRAPQLLFRFYSDDSVFIHDVVDKHNEPKHYIRGQKLIGSYIESLNFKNCHTKIRQVDSMETLGNGVVIQVIGELSNNGQPLRRFLQTFVLTPQTPNKYYVRNDIFRYPDGPEFGEENEHEEYQHEKIDVDSKIETNVEEDDYPPVESSEKDYSYPSNGSSSNVNVEDTSNVEESVNQEETELVQEDTVEQANTSLTDVAEVKEPLDDGDSHHSVVDSVTESVITTGHFLNEPKTYASMLSKSFQSGTATAATSVSPSAPAAVPKPVLSVPLVNNNDLGNIAVENQASVANSNVNRGARNLMQRDRFIKKPGFNNSNRRNESRESAKNNDSDSGENENSHFQQIPKKQFPDENQLFVGNLLPDFCEEDLTNIFRRYGKILEVRIHRQSHKANSNKANRNYGFITFENPEIVDQIIAQKPILHGHHRYNVEKKQGKSNYDRNNARNNPNSSPRNGNQSGFPNPSLRHMPVNVSGGGGGGSGQGNSGDRQRNRQNYNSSNNAGNRNYSGGSNFSNNRNNTFNQQPQQNRP</sequence>
<feature type="region of interest" description="Disordered" evidence="6">
    <location>
        <begin position="1603"/>
        <end position="1658"/>
    </location>
</feature>
<evidence type="ECO:0000313" key="10">
    <source>
        <dbReference type="EMBL" id="KAJ6216323.1"/>
    </source>
</evidence>
<dbReference type="Pfam" id="PF00443">
    <property type="entry name" value="UCH"/>
    <property type="match status" value="1"/>
</dbReference>
<feature type="compositionally biased region" description="Polar residues" evidence="6">
    <location>
        <begin position="880"/>
        <end position="891"/>
    </location>
</feature>
<evidence type="ECO:0000256" key="4">
    <source>
        <dbReference type="ARBA" id="ARBA00022884"/>
    </source>
</evidence>
<evidence type="ECO:0000313" key="11">
    <source>
        <dbReference type="Proteomes" id="UP001142055"/>
    </source>
</evidence>
<dbReference type="EMBL" id="JAPWDV010000003">
    <property type="protein sequence ID" value="KAJ6216323.1"/>
    <property type="molecule type" value="Genomic_DNA"/>
</dbReference>
<feature type="domain" description="RRM" evidence="7">
    <location>
        <begin position="1662"/>
        <end position="1743"/>
    </location>
</feature>
<dbReference type="Gene3D" id="3.30.70.330">
    <property type="match status" value="1"/>
</dbReference>
<feature type="compositionally biased region" description="Low complexity" evidence="6">
    <location>
        <begin position="415"/>
        <end position="429"/>
    </location>
</feature>
<dbReference type="InterPro" id="IPR028889">
    <property type="entry name" value="USP"/>
</dbReference>
<dbReference type="FunFam" id="3.10.450.50:FF:000015">
    <property type="entry name" value="Ras GTPase-activating protein-binding protein 2"/>
    <property type="match status" value="1"/>
</dbReference>
<protein>
    <submittedName>
        <fullName evidence="10">Uncharacterized protein</fullName>
    </submittedName>
</protein>
<dbReference type="Pfam" id="PF02136">
    <property type="entry name" value="NTF2"/>
    <property type="match status" value="1"/>
</dbReference>
<reference evidence="10" key="1">
    <citation type="submission" date="2022-12" db="EMBL/GenBank/DDBJ databases">
        <title>Genome assemblies of Blomia tropicalis.</title>
        <authorList>
            <person name="Cui Y."/>
        </authorList>
    </citation>
    <scope>NUCLEOTIDE SEQUENCE</scope>
    <source>
        <tissue evidence="10">Adult mites</tissue>
    </source>
</reference>
<keyword evidence="2" id="KW-0833">Ubl conjugation pathway</keyword>
<dbReference type="Pfam" id="PF00076">
    <property type="entry name" value="RRM_1"/>
    <property type="match status" value="1"/>
</dbReference>
<dbReference type="PROSITE" id="PS50177">
    <property type="entry name" value="NTF2_DOMAIN"/>
    <property type="match status" value="1"/>
</dbReference>
<evidence type="ECO:0000256" key="6">
    <source>
        <dbReference type="SAM" id="MobiDB-lite"/>
    </source>
</evidence>
<accession>A0A9Q0RI17</accession>
<feature type="region of interest" description="Disordered" evidence="6">
    <location>
        <begin position="682"/>
        <end position="709"/>
    </location>
</feature>
<feature type="domain" description="NTF2" evidence="8">
    <location>
        <begin position="1297"/>
        <end position="1417"/>
    </location>
</feature>
<feature type="region of interest" description="Disordered" evidence="6">
    <location>
        <begin position="395"/>
        <end position="429"/>
    </location>
</feature>
<dbReference type="SUPFAM" id="SSF54001">
    <property type="entry name" value="Cysteine proteinases"/>
    <property type="match status" value="1"/>
</dbReference>